<gene>
    <name evidence="1" type="ORF">DERP_005336</name>
</gene>
<sequence>MKNDDNDNRFQTPSVSENNVSFLKKFAQDSFKGGFIKEEEDLYVEGEGDVMVVGKEGENWGSDNGKYIMVHYIGLNCKGIMDTFGYWMH</sequence>
<accession>A0ABQ8JMB6</accession>
<evidence type="ECO:0000313" key="2">
    <source>
        <dbReference type="Proteomes" id="UP000887458"/>
    </source>
</evidence>
<dbReference type="Proteomes" id="UP000887458">
    <property type="component" value="Unassembled WGS sequence"/>
</dbReference>
<reference evidence="1 2" key="1">
    <citation type="journal article" date="2018" name="J. Allergy Clin. Immunol.">
        <title>High-quality assembly of Dermatophagoides pteronyssinus genome and transcriptome reveals a wide range of novel allergens.</title>
        <authorList>
            <person name="Liu X.Y."/>
            <person name="Yang K.Y."/>
            <person name="Wang M.Q."/>
            <person name="Kwok J.S."/>
            <person name="Zeng X."/>
            <person name="Yang Z."/>
            <person name="Xiao X.J."/>
            <person name="Lau C.P."/>
            <person name="Li Y."/>
            <person name="Huang Z.M."/>
            <person name="Ba J.G."/>
            <person name="Yim A.K."/>
            <person name="Ouyang C.Y."/>
            <person name="Ngai S.M."/>
            <person name="Chan T.F."/>
            <person name="Leung E.L."/>
            <person name="Liu L."/>
            <person name="Liu Z.G."/>
            <person name="Tsui S.K."/>
        </authorList>
    </citation>
    <scope>NUCLEOTIDE SEQUENCE [LARGE SCALE GENOMIC DNA]</scope>
    <source>
        <strain evidence="1">Derp</strain>
    </source>
</reference>
<evidence type="ECO:0000313" key="1">
    <source>
        <dbReference type="EMBL" id="KAH9423755.1"/>
    </source>
</evidence>
<keyword evidence="2" id="KW-1185">Reference proteome</keyword>
<comment type="caution">
    <text evidence="1">The sequence shown here is derived from an EMBL/GenBank/DDBJ whole genome shotgun (WGS) entry which is preliminary data.</text>
</comment>
<dbReference type="EMBL" id="NJHN03000031">
    <property type="protein sequence ID" value="KAH9423755.1"/>
    <property type="molecule type" value="Genomic_DNA"/>
</dbReference>
<organism evidence="1 2">
    <name type="scientific">Dermatophagoides pteronyssinus</name>
    <name type="common">European house dust mite</name>
    <dbReference type="NCBI Taxonomy" id="6956"/>
    <lineage>
        <taxon>Eukaryota</taxon>
        <taxon>Metazoa</taxon>
        <taxon>Ecdysozoa</taxon>
        <taxon>Arthropoda</taxon>
        <taxon>Chelicerata</taxon>
        <taxon>Arachnida</taxon>
        <taxon>Acari</taxon>
        <taxon>Acariformes</taxon>
        <taxon>Sarcoptiformes</taxon>
        <taxon>Astigmata</taxon>
        <taxon>Psoroptidia</taxon>
        <taxon>Analgoidea</taxon>
        <taxon>Pyroglyphidae</taxon>
        <taxon>Dermatophagoidinae</taxon>
        <taxon>Dermatophagoides</taxon>
    </lineage>
</organism>
<feature type="non-terminal residue" evidence="1">
    <location>
        <position position="89"/>
    </location>
</feature>
<reference evidence="1 2" key="2">
    <citation type="journal article" date="2022" name="Mol. Biol. Evol.">
        <title>Comparative Genomics Reveals Insights into the Divergent Evolution of Astigmatic Mites and Household Pest Adaptations.</title>
        <authorList>
            <person name="Xiong Q."/>
            <person name="Wan A.T."/>
            <person name="Liu X."/>
            <person name="Fung C.S."/>
            <person name="Xiao X."/>
            <person name="Malainual N."/>
            <person name="Hou J."/>
            <person name="Wang L."/>
            <person name="Wang M."/>
            <person name="Yang K.Y."/>
            <person name="Cui Y."/>
            <person name="Leung E.L."/>
            <person name="Nong W."/>
            <person name="Shin S.K."/>
            <person name="Au S.W."/>
            <person name="Jeong K.Y."/>
            <person name="Chew F.T."/>
            <person name="Hui J.H."/>
            <person name="Leung T.F."/>
            <person name="Tungtrongchitr A."/>
            <person name="Zhong N."/>
            <person name="Liu Z."/>
            <person name="Tsui S.K."/>
        </authorList>
    </citation>
    <scope>NUCLEOTIDE SEQUENCE [LARGE SCALE GENOMIC DNA]</scope>
    <source>
        <strain evidence="1">Derp</strain>
    </source>
</reference>
<protein>
    <submittedName>
        <fullName evidence="1">Uncharacterized protein</fullName>
    </submittedName>
</protein>
<name>A0ABQ8JMB6_DERPT</name>
<proteinExistence type="predicted"/>